<protein>
    <submittedName>
        <fullName evidence="1">Uncharacterized protein</fullName>
    </submittedName>
</protein>
<accession>A0A8B6BYF6</accession>
<sequence length="110" mass="12929">MYPIIRSEKNVRDILVANQTELTTAEKEEMNDTFIQIVSNYPKQLCRVKENLQRTDYDPSLPVAKKEVPFVWDEDKTKHATKQIIGRENEINSKMFDLQDNKSKGILMHF</sequence>
<reference evidence="1" key="1">
    <citation type="submission" date="2018-11" db="EMBL/GenBank/DDBJ databases">
        <authorList>
            <person name="Alioto T."/>
            <person name="Alioto T."/>
        </authorList>
    </citation>
    <scope>NUCLEOTIDE SEQUENCE</scope>
</reference>
<dbReference type="EMBL" id="UYJE01000908">
    <property type="protein sequence ID" value="VDH97550.1"/>
    <property type="molecule type" value="Genomic_DNA"/>
</dbReference>
<dbReference type="AlphaFoldDB" id="A0A8B6BYF6"/>
<name>A0A8B6BYF6_MYTGA</name>
<proteinExistence type="predicted"/>
<dbReference type="Proteomes" id="UP000596742">
    <property type="component" value="Unassembled WGS sequence"/>
</dbReference>
<organism evidence="1 2">
    <name type="scientific">Mytilus galloprovincialis</name>
    <name type="common">Mediterranean mussel</name>
    <dbReference type="NCBI Taxonomy" id="29158"/>
    <lineage>
        <taxon>Eukaryota</taxon>
        <taxon>Metazoa</taxon>
        <taxon>Spiralia</taxon>
        <taxon>Lophotrochozoa</taxon>
        <taxon>Mollusca</taxon>
        <taxon>Bivalvia</taxon>
        <taxon>Autobranchia</taxon>
        <taxon>Pteriomorphia</taxon>
        <taxon>Mytilida</taxon>
        <taxon>Mytiloidea</taxon>
        <taxon>Mytilidae</taxon>
        <taxon>Mytilinae</taxon>
        <taxon>Mytilus</taxon>
    </lineage>
</organism>
<keyword evidence="2" id="KW-1185">Reference proteome</keyword>
<evidence type="ECO:0000313" key="1">
    <source>
        <dbReference type="EMBL" id="VDH97550.1"/>
    </source>
</evidence>
<comment type="caution">
    <text evidence="1">The sequence shown here is derived from an EMBL/GenBank/DDBJ whole genome shotgun (WGS) entry which is preliminary data.</text>
</comment>
<evidence type="ECO:0000313" key="2">
    <source>
        <dbReference type="Proteomes" id="UP000596742"/>
    </source>
</evidence>
<gene>
    <name evidence="1" type="ORF">MGAL_10B066506</name>
</gene>